<evidence type="ECO:0000256" key="3">
    <source>
        <dbReference type="PIRNR" id="PIRNR029218"/>
    </source>
</evidence>
<evidence type="ECO:0000256" key="2">
    <source>
        <dbReference type="ARBA" id="ARBA00022649"/>
    </source>
</evidence>
<dbReference type="InterPro" id="IPR051803">
    <property type="entry name" value="TA_system_RelE-like_toxin"/>
</dbReference>
<reference evidence="4 5" key="1">
    <citation type="submission" date="2023-02" db="EMBL/GenBank/DDBJ databases">
        <title>Genome sequence of Lentisphaera profundi SAORIC-696.</title>
        <authorList>
            <person name="Kim e."/>
            <person name="Cho J.-C."/>
            <person name="Choi A."/>
            <person name="Kang I."/>
        </authorList>
    </citation>
    <scope>NUCLEOTIDE SEQUENCE [LARGE SCALE GENOMIC DNA]</scope>
    <source>
        <strain evidence="4 5">SAORIC-696</strain>
    </source>
</reference>
<proteinExistence type="inferred from homology"/>
<sequence>MDKQFFLTNKAEADLEHIVIYTINEWGEKQVYKYRAQLKSRLEAIVNFPDIGRKHPKLSSDVYYISEGKHYIFYKKVEDGIEVLRFLHHQMDIISNILDEL</sequence>
<keyword evidence="2" id="KW-1277">Toxin-antitoxin system</keyword>
<dbReference type="InterPro" id="IPR035093">
    <property type="entry name" value="RelE/ParE_toxin_dom_sf"/>
</dbReference>
<dbReference type="EMBL" id="CP117811">
    <property type="protein sequence ID" value="WDE95587.1"/>
    <property type="molecule type" value="Genomic_DNA"/>
</dbReference>
<accession>A0ABY7VPF8</accession>
<dbReference type="PIRSF" id="PIRSF029218">
    <property type="entry name" value="ParE"/>
    <property type="match status" value="1"/>
</dbReference>
<dbReference type="RefSeq" id="WP_274149258.1">
    <property type="nucleotide sequence ID" value="NZ_CP117811.1"/>
</dbReference>
<dbReference type="InterPro" id="IPR007712">
    <property type="entry name" value="RelE/ParE_toxin"/>
</dbReference>
<organism evidence="4 5">
    <name type="scientific">Lentisphaera profundi</name>
    <dbReference type="NCBI Taxonomy" id="1658616"/>
    <lineage>
        <taxon>Bacteria</taxon>
        <taxon>Pseudomonadati</taxon>
        <taxon>Lentisphaerota</taxon>
        <taxon>Lentisphaeria</taxon>
        <taxon>Lentisphaerales</taxon>
        <taxon>Lentisphaeraceae</taxon>
        <taxon>Lentisphaera</taxon>
    </lineage>
</organism>
<dbReference type="PANTHER" id="PTHR33755:SF9">
    <property type="entry name" value="TOXIN PARE1"/>
    <property type="match status" value="1"/>
</dbReference>
<comment type="similarity">
    <text evidence="1 3">Belongs to the RelE toxin family.</text>
</comment>
<keyword evidence="5" id="KW-1185">Reference proteome</keyword>
<evidence type="ECO:0000313" key="4">
    <source>
        <dbReference type="EMBL" id="WDE95587.1"/>
    </source>
</evidence>
<gene>
    <name evidence="4" type="ORF">PQO03_07620</name>
</gene>
<dbReference type="Pfam" id="PF05016">
    <property type="entry name" value="ParE_toxin"/>
    <property type="match status" value="1"/>
</dbReference>
<dbReference type="Proteomes" id="UP001214250">
    <property type="component" value="Chromosome 1"/>
</dbReference>
<name>A0ABY7VPF8_9BACT</name>
<evidence type="ECO:0000313" key="5">
    <source>
        <dbReference type="Proteomes" id="UP001214250"/>
    </source>
</evidence>
<dbReference type="Gene3D" id="3.30.2310.20">
    <property type="entry name" value="RelE-like"/>
    <property type="match status" value="1"/>
</dbReference>
<protein>
    <recommendedName>
        <fullName evidence="3">Toxin</fullName>
    </recommendedName>
</protein>
<dbReference type="InterPro" id="IPR028344">
    <property type="entry name" value="ParE1/4"/>
</dbReference>
<evidence type="ECO:0000256" key="1">
    <source>
        <dbReference type="ARBA" id="ARBA00006226"/>
    </source>
</evidence>
<dbReference type="PANTHER" id="PTHR33755">
    <property type="entry name" value="TOXIN PARE1-RELATED"/>
    <property type="match status" value="1"/>
</dbReference>